<keyword evidence="3" id="KW-1185">Reference proteome</keyword>
<proteinExistence type="predicted"/>
<evidence type="ECO:0000256" key="1">
    <source>
        <dbReference type="SAM" id="SignalP"/>
    </source>
</evidence>
<accession>A0A0R3KJP0</accession>
<dbReference type="InterPro" id="IPR013784">
    <property type="entry name" value="Carb-bd-like_fold"/>
</dbReference>
<dbReference type="SUPFAM" id="SSF49503">
    <property type="entry name" value="Cupredoxins"/>
    <property type="match status" value="1"/>
</dbReference>
<dbReference type="STRING" id="1518501.CQ10_05745"/>
<reference evidence="2 3" key="1">
    <citation type="submission" date="2014-03" db="EMBL/GenBank/DDBJ databases">
        <title>Bradyrhizobium valentinum sp. nov., isolated from effective nodules of Lupinus mariae-josephae, a lupine endemic of basic-lime soils in Eastern Spain.</title>
        <authorList>
            <person name="Duran D."/>
            <person name="Rey L."/>
            <person name="Navarro A."/>
            <person name="Busquets A."/>
            <person name="Imperial J."/>
            <person name="Ruiz-Argueso T."/>
        </authorList>
    </citation>
    <scope>NUCLEOTIDE SEQUENCE [LARGE SCALE GENOMIC DNA]</scope>
    <source>
        <strain evidence="2 3">LmjM3</strain>
    </source>
</reference>
<organism evidence="2 3">
    <name type="scientific">Bradyrhizobium valentinum</name>
    <dbReference type="NCBI Taxonomy" id="1518501"/>
    <lineage>
        <taxon>Bacteria</taxon>
        <taxon>Pseudomonadati</taxon>
        <taxon>Pseudomonadota</taxon>
        <taxon>Alphaproteobacteria</taxon>
        <taxon>Hyphomicrobiales</taxon>
        <taxon>Nitrobacteraceae</taxon>
        <taxon>Bradyrhizobium</taxon>
    </lineage>
</organism>
<gene>
    <name evidence="2" type="ORF">CP49_09680</name>
</gene>
<dbReference type="OrthoDB" id="9772097at2"/>
<evidence type="ECO:0008006" key="4">
    <source>
        <dbReference type="Google" id="ProtNLM"/>
    </source>
</evidence>
<name>A0A0R3KJP0_9BRAD</name>
<dbReference type="AlphaFoldDB" id="A0A0R3KJP0"/>
<evidence type="ECO:0000313" key="3">
    <source>
        <dbReference type="Proteomes" id="UP000051913"/>
    </source>
</evidence>
<dbReference type="EMBL" id="LLXX01000067">
    <property type="protein sequence ID" value="KRR09234.1"/>
    <property type="molecule type" value="Genomic_DNA"/>
</dbReference>
<dbReference type="GO" id="GO:0030246">
    <property type="term" value="F:carbohydrate binding"/>
    <property type="evidence" value="ECO:0007669"/>
    <property type="project" value="InterPro"/>
</dbReference>
<sequence length="247" mass="26202">MKWLIGVSSMVAAVATPLPALAYEVGPVAGGGSITGKIVFNGTPGTRKVIPTKDIEVCGGPYEETLIQVGPDKSVQNAVVYLTDIAKGKAWPADAKKPEIDNKKCKFEPSIQVIRVGGLDVVNSDPMLHNTHGYYGKRTVFNLALPNQGQRIPVELPRPGEVRIDCDAHGWMEAFIYVADNPYYAVTGADGKFTISDVPAGTYKLVAYQPFTGPNEQTVTVAAGKASDLNIELKKGASQVQGGSGAK</sequence>
<dbReference type="Gene3D" id="2.60.40.1120">
    <property type="entry name" value="Carboxypeptidase-like, regulatory domain"/>
    <property type="match status" value="1"/>
</dbReference>
<dbReference type="Proteomes" id="UP000051913">
    <property type="component" value="Unassembled WGS sequence"/>
</dbReference>
<evidence type="ECO:0000313" key="2">
    <source>
        <dbReference type="EMBL" id="KRR09234.1"/>
    </source>
</evidence>
<dbReference type="InterPro" id="IPR008972">
    <property type="entry name" value="Cupredoxin"/>
</dbReference>
<dbReference type="Pfam" id="PF13620">
    <property type="entry name" value="CarboxypepD_reg"/>
    <property type="match status" value="1"/>
</dbReference>
<keyword evidence="1" id="KW-0732">Signal</keyword>
<protein>
    <recommendedName>
        <fullName evidence="4">Rhamnogalacturonan lyase domain-containing protein</fullName>
    </recommendedName>
</protein>
<feature type="chain" id="PRO_5009796774" description="Rhamnogalacturonan lyase domain-containing protein" evidence="1">
    <location>
        <begin position="23"/>
        <end position="247"/>
    </location>
</feature>
<dbReference type="SUPFAM" id="SSF49452">
    <property type="entry name" value="Starch-binding domain-like"/>
    <property type="match status" value="1"/>
</dbReference>
<comment type="caution">
    <text evidence="2">The sequence shown here is derived from an EMBL/GenBank/DDBJ whole genome shotgun (WGS) entry which is preliminary data.</text>
</comment>
<feature type="signal peptide" evidence="1">
    <location>
        <begin position="1"/>
        <end position="22"/>
    </location>
</feature>